<evidence type="ECO:0000256" key="1">
    <source>
        <dbReference type="SAM" id="MobiDB-lite"/>
    </source>
</evidence>
<accession>A0ABV5PDN1</accession>
<feature type="region of interest" description="Disordered" evidence="1">
    <location>
        <begin position="108"/>
        <end position="142"/>
    </location>
</feature>
<feature type="chain" id="PRO_5045061167" evidence="2">
    <location>
        <begin position="29"/>
        <end position="194"/>
    </location>
</feature>
<dbReference type="EMBL" id="JBHMCR010000007">
    <property type="protein sequence ID" value="MFB9521316.1"/>
    <property type="molecule type" value="Genomic_DNA"/>
</dbReference>
<keyword evidence="2" id="KW-0732">Signal</keyword>
<evidence type="ECO:0000313" key="4">
    <source>
        <dbReference type="Proteomes" id="UP001589718"/>
    </source>
</evidence>
<organism evidence="3 4">
    <name type="scientific">Streptomyces cremeus</name>
    <dbReference type="NCBI Taxonomy" id="66881"/>
    <lineage>
        <taxon>Bacteria</taxon>
        <taxon>Bacillati</taxon>
        <taxon>Actinomycetota</taxon>
        <taxon>Actinomycetes</taxon>
        <taxon>Kitasatosporales</taxon>
        <taxon>Streptomycetaceae</taxon>
        <taxon>Streptomyces</taxon>
    </lineage>
</organism>
<name>A0ABV5PDN1_STRCM</name>
<protein>
    <submittedName>
        <fullName evidence="3">Uncharacterized protein</fullName>
    </submittedName>
</protein>
<reference evidence="3 4" key="1">
    <citation type="submission" date="2024-09" db="EMBL/GenBank/DDBJ databases">
        <authorList>
            <person name="Sun Q."/>
            <person name="Mori K."/>
        </authorList>
    </citation>
    <scope>NUCLEOTIDE SEQUENCE [LARGE SCALE GENOMIC DNA]</scope>
    <source>
        <strain evidence="3 4">JCM 4362</strain>
    </source>
</reference>
<evidence type="ECO:0000313" key="3">
    <source>
        <dbReference type="EMBL" id="MFB9521316.1"/>
    </source>
</evidence>
<dbReference type="Proteomes" id="UP001589718">
    <property type="component" value="Unassembled WGS sequence"/>
</dbReference>
<gene>
    <name evidence="3" type="ORF">ACFFTU_15300</name>
</gene>
<comment type="caution">
    <text evidence="3">The sequence shown here is derived from an EMBL/GenBank/DDBJ whole genome shotgun (WGS) entry which is preliminary data.</text>
</comment>
<proteinExistence type="predicted"/>
<evidence type="ECO:0000256" key="2">
    <source>
        <dbReference type="SAM" id="SignalP"/>
    </source>
</evidence>
<feature type="signal peptide" evidence="2">
    <location>
        <begin position="1"/>
        <end position="28"/>
    </location>
</feature>
<dbReference type="RefSeq" id="WP_345228290.1">
    <property type="nucleotide sequence ID" value="NZ_BAAAXE010000015.1"/>
</dbReference>
<sequence length="194" mass="19256">MAPNRTAALALSTSLCGALILGTAGAAAATTATDGRLPAASAPVRQAEPDLDALTEAVIDLAFASAADRTAARTRFEAELADTLADTASAVLTHDPESTSAGARLSLLRPADPDAGSTTAPAPEDTRTPSTAVDPGPSAAAAPTALEDGLKAFAKAVATGDWSAARQALGTVQHASIDLAAKVWSKTSAARSPE</sequence>
<keyword evidence="4" id="KW-1185">Reference proteome</keyword>